<evidence type="ECO:0000256" key="2">
    <source>
        <dbReference type="SAM" id="SignalP"/>
    </source>
</evidence>
<evidence type="ECO:0000256" key="1">
    <source>
        <dbReference type="SAM" id="MobiDB-lite"/>
    </source>
</evidence>
<sequence>MVPSASIALLVSTFSAIVAVRGDAIPTAPGPGTVFNQGSTCSTSWVGDADGKWGNMKIQLMSGSNFAMQEVQTLVTGLDGNKDGTYTFECPAVDPYSAIYFFQYTAEGASGVQWATRFTIADKDGKSVPPAESTQPDGAAIPWGIGHLAGNSPATTSSTSSSSTTSSTSTTPESSTSTSSITVTVTSTGETTASSTTSVTTLTSTSTISPSNPGTSSSKSSAVGGTTVVNSLNTGITSATTNSFVNGATTLVVNPSSSTGASGTQAANSNGTNNNGALSMMKAGGATQAILLIAFAFALLL</sequence>
<dbReference type="PANTHER" id="PTHR40633">
    <property type="entry name" value="MATRIX PROTEIN, PUTATIVE (AFU_ORTHOLOGUE AFUA_8G05410)-RELATED"/>
    <property type="match status" value="1"/>
</dbReference>
<reference evidence="3 4" key="1">
    <citation type="submission" date="2024-02" db="EMBL/GenBank/DDBJ databases">
        <title>A draft genome for the cacao thread blight pathogen Marasmius crinis-equi.</title>
        <authorList>
            <person name="Cohen S.P."/>
            <person name="Baruah I.K."/>
            <person name="Amoako-Attah I."/>
            <person name="Bukari Y."/>
            <person name="Meinhardt L.W."/>
            <person name="Bailey B.A."/>
        </authorList>
    </citation>
    <scope>NUCLEOTIDE SEQUENCE [LARGE SCALE GENOMIC DNA]</scope>
    <source>
        <strain evidence="3 4">GH-76</strain>
    </source>
</reference>
<proteinExistence type="predicted"/>
<organism evidence="3 4">
    <name type="scientific">Marasmius crinis-equi</name>
    <dbReference type="NCBI Taxonomy" id="585013"/>
    <lineage>
        <taxon>Eukaryota</taxon>
        <taxon>Fungi</taxon>
        <taxon>Dikarya</taxon>
        <taxon>Basidiomycota</taxon>
        <taxon>Agaricomycotina</taxon>
        <taxon>Agaricomycetes</taxon>
        <taxon>Agaricomycetidae</taxon>
        <taxon>Agaricales</taxon>
        <taxon>Marasmiineae</taxon>
        <taxon>Marasmiaceae</taxon>
        <taxon>Marasmius</taxon>
    </lineage>
</organism>
<dbReference type="PANTHER" id="PTHR40633:SF1">
    <property type="entry name" value="GPI ANCHORED SERINE-THREONINE RICH PROTEIN (AFU_ORTHOLOGUE AFUA_1G03630)"/>
    <property type="match status" value="1"/>
</dbReference>
<feature type="chain" id="PRO_5046106199" evidence="2">
    <location>
        <begin position="23"/>
        <end position="301"/>
    </location>
</feature>
<gene>
    <name evidence="3" type="ORF">V5O48_004933</name>
</gene>
<dbReference type="EMBL" id="JBAHYK010000181">
    <property type="protein sequence ID" value="KAL0577052.1"/>
    <property type="molecule type" value="Genomic_DNA"/>
</dbReference>
<dbReference type="Proteomes" id="UP001465976">
    <property type="component" value="Unassembled WGS sequence"/>
</dbReference>
<keyword evidence="2" id="KW-0732">Signal</keyword>
<evidence type="ECO:0000313" key="4">
    <source>
        <dbReference type="Proteomes" id="UP001465976"/>
    </source>
</evidence>
<evidence type="ECO:0000313" key="3">
    <source>
        <dbReference type="EMBL" id="KAL0577052.1"/>
    </source>
</evidence>
<accession>A0ABR3FP47</accession>
<dbReference type="InterPro" id="IPR052982">
    <property type="entry name" value="SRP1/TIP1-like"/>
</dbReference>
<comment type="caution">
    <text evidence="3">The sequence shown here is derived from an EMBL/GenBank/DDBJ whole genome shotgun (WGS) entry which is preliminary data.</text>
</comment>
<keyword evidence="4" id="KW-1185">Reference proteome</keyword>
<feature type="region of interest" description="Disordered" evidence="1">
    <location>
        <begin position="125"/>
        <end position="223"/>
    </location>
</feature>
<feature type="compositionally biased region" description="Low complexity" evidence="1">
    <location>
        <begin position="152"/>
        <end position="221"/>
    </location>
</feature>
<name>A0ABR3FP47_9AGAR</name>
<feature type="signal peptide" evidence="2">
    <location>
        <begin position="1"/>
        <end position="22"/>
    </location>
</feature>
<protein>
    <submittedName>
        <fullName evidence="3">Uncharacterized protein</fullName>
    </submittedName>
</protein>